<dbReference type="OrthoDB" id="2257454at2759"/>
<comment type="similarity">
    <text evidence="2">Belongs to the mitochondrion-specific ribosomal protein mS33 family.</text>
</comment>
<dbReference type="STRING" id="205917.A0A4Y9Z1D1"/>
<comment type="subcellular location">
    <subcellularLocation>
        <location evidence="1">Mitochondrion</location>
    </subcellularLocation>
</comment>
<evidence type="ECO:0000256" key="7">
    <source>
        <dbReference type="SAM" id="MobiDB-lite"/>
    </source>
</evidence>
<dbReference type="InterPro" id="IPR013219">
    <property type="entry name" value="Ribosomal_mS33"/>
</dbReference>
<dbReference type="AlphaFoldDB" id="A0A4Y9Z1D1"/>
<dbReference type="EMBL" id="SEOQ01000162">
    <property type="protein sequence ID" value="TFY68424.1"/>
    <property type="molecule type" value="Genomic_DNA"/>
</dbReference>
<feature type="region of interest" description="Disordered" evidence="7">
    <location>
        <begin position="80"/>
        <end position="106"/>
    </location>
</feature>
<keyword evidence="9" id="KW-1185">Reference proteome</keyword>
<dbReference type="Pfam" id="PF08293">
    <property type="entry name" value="MRP-S33"/>
    <property type="match status" value="1"/>
</dbReference>
<evidence type="ECO:0000313" key="8">
    <source>
        <dbReference type="EMBL" id="TFY68424.1"/>
    </source>
</evidence>
<evidence type="ECO:0000256" key="4">
    <source>
        <dbReference type="ARBA" id="ARBA00023128"/>
    </source>
</evidence>
<evidence type="ECO:0000256" key="6">
    <source>
        <dbReference type="ARBA" id="ARBA00035132"/>
    </source>
</evidence>
<evidence type="ECO:0000256" key="5">
    <source>
        <dbReference type="ARBA" id="ARBA00023274"/>
    </source>
</evidence>
<evidence type="ECO:0000256" key="2">
    <source>
        <dbReference type="ARBA" id="ARBA00008970"/>
    </source>
</evidence>
<evidence type="ECO:0000256" key="3">
    <source>
        <dbReference type="ARBA" id="ARBA00022980"/>
    </source>
</evidence>
<organism evidence="8 9">
    <name type="scientific">Dentipellis fragilis</name>
    <dbReference type="NCBI Taxonomy" id="205917"/>
    <lineage>
        <taxon>Eukaryota</taxon>
        <taxon>Fungi</taxon>
        <taxon>Dikarya</taxon>
        <taxon>Basidiomycota</taxon>
        <taxon>Agaricomycotina</taxon>
        <taxon>Agaricomycetes</taxon>
        <taxon>Russulales</taxon>
        <taxon>Hericiaceae</taxon>
        <taxon>Dentipellis</taxon>
    </lineage>
</organism>
<evidence type="ECO:0000313" key="9">
    <source>
        <dbReference type="Proteomes" id="UP000298327"/>
    </source>
</evidence>
<comment type="caution">
    <text evidence="8">The sequence shown here is derived from an EMBL/GenBank/DDBJ whole genome shotgun (WGS) entry which is preliminary data.</text>
</comment>
<keyword evidence="5" id="KW-0687">Ribonucleoprotein</keyword>
<name>A0A4Y9Z1D1_9AGAM</name>
<dbReference type="GO" id="GO:0005739">
    <property type="term" value="C:mitochondrion"/>
    <property type="evidence" value="ECO:0007669"/>
    <property type="project" value="UniProtKB-SubCell"/>
</dbReference>
<dbReference type="PANTHER" id="PTHR13362:SF2">
    <property type="entry name" value="SMALL RIBOSOMAL SUBUNIT PROTEIN MS33"/>
    <property type="match status" value="1"/>
</dbReference>
<dbReference type="Proteomes" id="UP000298327">
    <property type="component" value="Unassembled WGS sequence"/>
</dbReference>
<proteinExistence type="inferred from homology"/>
<feature type="compositionally biased region" description="Basic and acidic residues" evidence="7">
    <location>
        <begin position="95"/>
        <end position="106"/>
    </location>
</feature>
<keyword evidence="4" id="KW-0496">Mitochondrion</keyword>
<dbReference type="GO" id="GO:1990904">
    <property type="term" value="C:ribonucleoprotein complex"/>
    <property type="evidence" value="ECO:0007669"/>
    <property type="project" value="UniProtKB-KW"/>
</dbReference>
<dbReference type="PANTHER" id="PTHR13362">
    <property type="entry name" value="MITOCHONDRIAL RIBOSOMAL PROTEIN S33"/>
    <property type="match status" value="1"/>
</dbReference>
<reference evidence="8 9" key="1">
    <citation type="submission" date="2019-02" db="EMBL/GenBank/DDBJ databases">
        <title>Genome sequencing of the rare red list fungi Dentipellis fragilis.</title>
        <authorList>
            <person name="Buettner E."/>
            <person name="Kellner H."/>
        </authorList>
    </citation>
    <scope>NUCLEOTIDE SEQUENCE [LARGE SCALE GENOMIC DNA]</scope>
    <source>
        <strain evidence="8 9">DSM 105465</strain>
    </source>
</reference>
<sequence length="106" mass="12140">MASVAPSRIAALNRLRCSIFQTSYNPTSQRTGAKYLRRRLKGPSMMQYYPPDFNFATINKMMPGLNLIDKVEETRLEDVEAMKERGKGTPKKAKTKADSRRTARKR</sequence>
<gene>
    <name evidence="8" type="ORF">EVG20_g3559</name>
</gene>
<dbReference type="GO" id="GO:0005840">
    <property type="term" value="C:ribosome"/>
    <property type="evidence" value="ECO:0007669"/>
    <property type="project" value="UniProtKB-KW"/>
</dbReference>
<protein>
    <recommendedName>
        <fullName evidence="6">Small ribosomal subunit protein mS33</fullName>
    </recommendedName>
</protein>
<accession>A0A4Y9Z1D1</accession>
<keyword evidence="3" id="KW-0689">Ribosomal protein</keyword>
<evidence type="ECO:0000256" key="1">
    <source>
        <dbReference type="ARBA" id="ARBA00004173"/>
    </source>
</evidence>